<dbReference type="EMBL" id="QKOE01000002">
    <property type="protein sequence ID" value="PZA17970.1"/>
    <property type="molecule type" value="Genomic_DNA"/>
</dbReference>
<reference evidence="12 13" key="1">
    <citation type="submission" date="2018-06" db="EMBL/GenBank/DDBJ databases">
        <title>Azoarcus communis strain SWub3 genome.</title>
        <authorList>
            <person name="Zorraquino Salvo V."/>
            <person name="Toubiana D."/>
            <person name="Blumwald E."/>
        </authorList>
    </citation>
    <scope>NUCLEOTIDE SEQUENCE [LARGE SCALE GENOMIC DNA]</scope>
    <source>
        <strain evidence="12 13">SWub3</strain>
    </source>
</reference>
<dbReference type="EC" id="2.3.1.181" evidence="6 7"/>
<protein>
    <recommendedName>
        <fullName evidence="6 7">Octanoyltransferase</fullName>
        <ecNumber evidence="6 7">2.3.1.181</ecNumber>
    </recommendedName>
    <alternativeName>
        <fullName evidence="6">Lipoate-protein ligase B</fullName>
    </alternativeName>
    <alternativeName>
        <fullName evidence="6">Lipoyl/octanoyl transferase</fullName>
    </alternativeName>
    <alternativeName>
        <fullName evidence="6">Octanoyl-[acyl-carrier-protein]-protein N-octanoyltransferase</fullName>
    </alternativeName>
</protein>
<evidence type="ECO:0000313" key="12">
    <source>
        <dbReference type="EMBL" id="PZA17970.1"/>
    </source>
</evidence>
<evidence type="ECO:0000256" key="7">
    <source>
        <dbReference type="PIRNR" id="PIRNR016262"/>
    </source>
</evidence>
<keyword evidence="4 6" id="KW-0012">Acyltransferase</keyword>
<feature type="site" description="Lowers pKa of active site Cys" evidence="6 10">
    <location>
        <position position="138"/>
    </location>
</feature>
<dbReference type="CDD" id="cd16444">
    <property type="entry name" value="LipB"/>
    <property type="match status" value="1"/>
</dbReference>
<feature type="binding site" evidence="6 9">
    <location>
        <begin position="141"/>
        <end position="143"/>
    </location>
    <ligand>
        <name>substrate</name>
    </ligand>
</feature>
<comment type="subcellular location">
    <subcellularLocation>
        <location evidence="6">Cytoplasm</location>
    </subcellularLocation>
</comment>
<dbReference type="GO" id="GO:0009249">
    <property type="term" value="P:protein lipoylation"/>
    <property type="evidence" value="ECO:0007669"/>
    <property type="project" value="InterPro"/>
</dbReference>
<dbReference type="Pfam" id="PF21948">
    <property type="entry name" value="LplA-B_cat"/>
    <property type="match status" value="1"/>
</dbReference>
<dbReference type="SUPFAM" id="SSF55681">
    <property type="entry name" value="Class II aaRS and biotin synthetases"/>
    <property type="match status" value="1"/>
</dbReference>
<dbReference type="PIRSF" id="PIRSF016262">
    <property type="entry name" value="LPLase"/>
    <property type="match status" value="1"/>
</dbReference>
<evidence type="ECO:0000256" key="5">
    <source>
        <dbReference type="ARBA" id="ARBA00024732"/>
    </source>
</evidence>
<comment type="function">
    <text evidence="5 6 7">Catalyzes the transfer of endogenously produced octanoic acid from octanoyl-acyl-carrier-protein onto the lipoyl domains of lipoate-dependent enzymes. Lipoyl-ACP can also act as a substrate although octanoyl-ACP is likely to be the physiological substrate.</text>
</comment>
<evidence type="ECO:0000256" key="6">
    <source>
        <dbReference type="HAMAP-Rule" id="MF_00013"/>
    </source>
</evidence>
<feature type="domain" description="BPL/LPL catalytic" evidence="11">
    <location>
        <begin position="34"/>
        <end position="210"/>
    </location>
</feature>
<dbReference type="HAMAP" id="MF_00013">
    <property type="entry name" value="LipB"/>
    <property type="match status" value="1"/>
</dbReference>
<evidence type="ECO:0000256" key="10">
    <source>
        <dbReference type="PIRSR" id="PIRSR016262-3"/>
    </source>
</evidence>
<sequence>MPAAASQLVVKRLGQVAYEPALEAMRLFTAERDRDTPDQIWLLEHPPVYTLGQAGRPEHLLRNDAGIPLVQIDRGGQITYHGPGQLVAYLLIDLPRRHLKVRELVHLMEQALIDTLAGYGLAAVRREGAPGVYIDDAKIAALGLRVRHGCSYHGLSLNVDMDLAPFGWINPCGYEGLRTIRMKDFGIDDTVVAVGEQLLGHLVRLLPPVAPGAASASAAPPTFEAPA</sequence>
<keyword evidence="13" id="KW-1185">Reference proteome</keyword>
<comment type="similarity">
    <text evidence="6 7">Belongs to the LipB family.</text>
</comment>
<evidence type="ECO:0000259" key="11">
    <source>
        <dbReference type="PROSITE" id="PS51733"/>
    </source>
</evidence>
<keyword evidence="3 6" id="KW-0808">Transferase</keyword>
<dbReference type="PROSITE" id="PS01313">
    <property type="entry name" value="LIPB"/>
    <property type="match status" value="1"/>
</dbReference>
<dbReference type="Gene3D" id="3.30.930.10">
    <property type="entry name" value="Bira Bifunctional Protein, Domain 2"/>
    <property type="match status" value="1"/>
</dbReference>
<evidence type="ECO:0000313" key="13">
    <source>
        <dbReference type="Proteomes" id="UP000248259"/>
    </source>
</evidence>
<dbReference type="PROSITE" id="PS51733">
    <property type="entry name" value="BPL_LPL_CATALYTIC"/>
    <property type="match status" value="1"/>
</dbReference>
<gene>
    <name evidence="6" type="primary">lipB</name>
    <name evidence="12" type="ORF">DNK49_05135</name>
</gene>
<dbReference type="FunFam" id="3.30.930.10:FF:000020">
    <property type="entry name" value="Octanoyltransferase"/>
    <property type="match status" value="1"/>
</dbReference>
<dbReference type="Proteomes" id="UP000248259">
    <property type="component" value="Unassembled WGS sequence"/>
</dbReference>
<dbReference type="InterPro" id="IPR004143">
    <property type="entry name" value="BPL_LPL_catalytic"/>
</dbReference>
<evidence type="ECO:0000256" key="1">
    <source>
        <dbReference type="ARBA" id="ARBA00004821"/>
    </source>
</evidence>
<dbReference type="InterPro" id="IPR020605">
    <property type="entry name" value="Octanoyltransferase_CS"/>
</dbReference>
<dbReference type="InterPro" id="IPR000544">
    <property type="entry name" value="Octanoyltransferase"/>
</dbReference>
<feature type="binding site" evidence="6 9">
    <location>
        <begin position="154"/>
        <end position="156"/>
    </location>
    <ligand>
        <name>substrate</name>
    </ligand>
</feature>
<dbReference type="AlphaFoldDB" id="A0A323V1S0"/>
<comment type="miscellaneous">
    <text evidence="6">In the reaction, the free carboxyl group of octanoic acid is attached via an amide linkage to the epsilon-amino group of a specific lysine residue of lipoyl domains of lipoate-dependent enzymes.</text>
</comment>
<evidence type="ECO:0000256" key="4">
    <source>
        <dbReference type="ARBA" id="ARBA00023315"/>
    </source>
</evidence>
<dbReference type="PANTHER" id="PTHR10993:SF7">
    <property type="entry name" value="LIPOYLTRANSFERASE 2, MITOCHONDRIAL-RELATED"/>
    <property type="match status" value="1"/>
</dbReference>
<dbReference type="NCBIfam" id="NF010923">
    <property type="entry name" value="PRK14343.1"/>
    <property type="match status" value="1"/>
</dbReference>
<feature type="active site" description="Acyl-thioester intermediate" evidence="6 8">
    <location>
        <position position="172"/>
    </location>
</feature>
<dbReference type="OrthoDB" id="9787061at2"/>
<dbReference type="PANTHER" id="PTHR10993">
    <property type="entry name" value="OCTANOYLTRANSFERASE"/>
    <property type="match status" value="1"/>
</dbReference>
<organism evidence="12 13">
    <name type="scientific">Parazoarcus communis SWub3 = DSM 12120</name>
    <dbReference type="NCBI Taxonomy" id="1121029"/>
    <lineage>
        <taxon>Bacteria</taxon>
        <taxon>Pseudomonadati</taxon>
        <taxon>Pseudomonadota</taxon>
        <taxon>Betaproteobacteria</taxon>
        <taxon>Rhodocyclales</taxon>
        <taxon>Zoogloeaceae</taxon>
        <taxon>Parazoarcus</taxon>
    </lineage>
</organism>
<dbReference type="GO" id="GO:0005737">
    <property type="term" value="C:cytoplasm"/>
    <property type="evidence" value="ECO:0007669"/>
    <property type="project" value="UniProtKB-SubCell"/>
</dbReference>
<dbReference type="NCBIfam" id="NF010922">
    <property type="entry name" value="PRK14342.1"/>
    <property type="match status" value="1"/>
</dbReference>
<evidence type="ECO:0000256" key="3">
    <source>
        <dbReference type="ARBA" id="ARBA00022679"/>
    </source>
</evidence>
<dbReference type="NCBIfam" id="TIGR00214">
    <property type="entry name" value="lipB"/>
    <property type="match status" value="1"/>
</dbReference>
<keyword evidence="2 6" id="KW-0963">Cytoplasm</keyword>
<evidence type="ECO:0000256" key="2">
    <source>
        <dbReference type="ARBA" id="ARBA00022490"/>
    </source>
</evidence>
<comment type="caution">
    <text evidence="12">The sequence shown here is derived from an EMBL/GenBank/DDBJ whole genome shotgun (WGS) entry which is preliminary data.</text>
</comment>
<comment type="pathway">
    <text evidence="1 6 7">Protein modification; protein lipoylation via endogenous pathway; protein N(6)-(lipoyl)lysine from octanoyl-[acyl-carrier-protein]: step 1/2.</text>
</comment>
<dbReference type="InterPro" id="IPR045864">
    <property type="entry name" value="aa-tRNA-synth_II/BPL/LPL"/>
</dbReference>
<evidence type="ECO:0000256" key="8">
    <source>
        <dbReference type="PIRSR" id="PIRSR016262-1"/>
    </source>
</evidence>
<evidence type="ECO:0000256" key="9">
    <source>
        <dbReference type="PIRSR" id="PIRSR016262-2"/>
    </source>
</evidence>
<accession>A0A323V1S0</accession>
<name>A0A323V1S0_9RHOO</name>
<dbReference type="UniPathway" id="UPA00538">
    <property type="reaction ID" value="UER00592"/>
</dbReference>
<proteinExistence type="inferred from homology"/>
<feature type="binding site" evidence="6 9">
    <location>
        <begin position="74"/>
        <end position="81"/>
    </location>
    <ligand>
        <name>substrate</name>
    </ligand>
</feature>
<dbReference type="GO" id="GO:0033819">
    <property type="term" value="F:lipoyl(octanoyl) transferase activity"/>
    <property type="evidence" value="ECO:0007669"/>
    <property type="project" value="UniProtKB-EC"/>
</dbReference>
<comment type="catalytic activity">
    <reaction evidence="6 7">
        <text>octanoyl-[ACP] + L-lysyl-[protein] = N(6)-octanoyl-L-lysyl-[protein] + holo-[ACP] + H(+)</text>
        <dbReference type="Rhea" id="RHEA:17665"/>
        <dbReference type="Rhea" id="RHEA-COMP:9636"/>
        <dbReference type="Rhea" id="RHEA-COMP:9685"/>
        <dbReference type="Rhea" id="RHEA-COMP:9752"/>
        <dbReference type="Rhea" id="RHEA-COMP:9928"/>
        <dbReference type="ChEBI" id="CHEBI:15378"/>
        <dbReference type="ChEBI" id="CHEBI:29969"/>
        <dbReference type="ChEBI" id="CHEBI:64479"/>
        <dbReference type="ChEBI" id="CHEBI:78463"/>
        <dbReference type="ChEBI" id="CHEBI:78809"/>
        <dbReference type="EC" id="2.3.1.181"/>
    </reaction>
</comment>